<dbReference type="EMBL" id="CAJGYO010000003">
    <property type="protein sequence ID" value="CAD6221564.1"/>
    <property type="molecule type" value="Genomic_DNA"/>
</dbReference>
<feature type="region of interest" description="Disordered" evidence="2">
    <location>
        <begin position="414"/>
        <end position="485"/>
    </location>
</feature>
<dbReference type="GO" id="GO:0008270">
    <property type="term" value="F:zinc ion binding"/>
    <property type="evidence" value="ECO:0007669"/>
    <property type="project" value="UniProtKB-KW"/>
</dbReference>
<feature type="region of interest" description="Disordered" evidence="2">
    <location>
        <begin position="219"/>
        <end position="266"/>
    </location>
</feature>
<name>A0A811NG76_9POAL</name>
<dbReference type="AlphaFoldDB" id="A0A811NG76"/>
<keyword evidence="5" id="KW-1185">Reference proteome</keyword>
<dbReference type="PROSITE" id="PS50158">
    <property type="entry name" value="ZF_CCHC"/>
    <property type="match status" value="1"/>
</dbReference>
<proteinExistence type="predicted"/>
<dbReference type="Pfam" id="PF00098">
    <property type="entry name" value="zf-CCHC"/>
    <property type="match status" value="1"/>
</dbReference>
<comment type="caution">
    <text evidence="4">The sequence shown here is derived from an EMBL/GenBank/DDBJ whole genome shotgun (WGS) entry which is preliminary data.</text>
</comment>
<dbReference type="InterPro" id="IPR057670">
    <property type="entry name" value="SH3_retrovirus"/>
</dbReference>
<dbReference type="InterPro" id="IPR036875">
    <property type="entry name" value="Znf_CCHC_sf"/>
</dbReference>
<dbReference type="PANTHER" id="PTHR35317">
    <property type="entry name" value="OS04G0629600 PROTEIN"/>
    <property type="match status" value="1"/>
</dbReference>
<dbReference type="OrthoDB" id="1931687at2759"/>
<dbReference type="Proteomes" id="UP000604825">
    <property type="component" value="Unassembled WGS sequence"/>
</dbReference>
<dbReference type="PANTHER" id="PTHR35317:SF38">
    <property type="entry name" value="RNA-DIRECTED DNA POLYMERASE"/>
    <property type="match status" value="1"/>
</dbReference>
<dbReference type="Pfam" id="PF14223">
    <property type="entry name" value="Retrotran_gag_2"/>
    <property type="match status" value="1"/>
</dbReference>
<keyword evidence="1" id="KW-0863">Zinc-finger</keyword>
<protein>
    <recommendedName>
        <fullName evidence="3">CCHC-type domain-containing protein</fullName>
    </recommendedName>
</protein>
<evidence type="ECO:0000313" key="4">
    <source>
        <dbReference type="EMBL" id="CAD6221564.1"/>
    </source>
</evidence>
<feature type="compositionally biased region" description="Polar residues" evidence="2">
    <location>
        <begin position="454"/>
        <end position="463"/>
    </location>
</feature>
<dbReference type="Gene3D" id="4.10.60.10">
    <property type="entry name" value="Zinc finger, CCHC-type"/>
    <property type="match status" value="1"/>
</dbReference>
<feature type="compositionally biased region" description="Gly residues" evidence="2">
    <location>
        <begin position="229"/>
        <end position="241"/>
    </location>
</feature>
<dbReference type="SUPFAM" id="SSF57756">
    <property type="entry name" value="Retrovirus zinc finger-like domains"/>
    <property type="match status" value="1"/>
</dbReference>
<keyword evidence="1" id="KW-0862">Zinc</keyword>
<dbReference type="InterPro" id="IPR001878">
    <property type="entry name" value="Znf_CCHC"/>
</dbReference>
<feature type="compositionally biased region" description="Polar residues" evidence="2">
    <location>
        <begin position="415"/>
        <end position="424"/>
    </location>
</feature>
<evidence type="ECO:0000256" key="2">
    <source>
        <dbReference type="SAM" id="MobiDB-lite"/>
    </source>
</evidence>
<keyword evidence="1" id="KW-0479">Metal-binding</keyword>
<evidence type="ECO:0000313" key="5">
    <source>
        <dbReference type="Proteomes" id="UP000604825"/>
    </source>
</evidence>
<gene>
    <name evidence="4" type="ORF">NCGR_LOCUS14819</name>
</gene>
<evidence type="ECO:0000256" key="1">
    <source>
        <dbReference type="PROSITE-ProRule" id="PRU00047"/>
    </source>
</evidence>
<dbReference type="GO" id="GO:0003676">
    <property type="term" value="F:nucleic acid binding"/>
    <property type="evidence" value="ECO:0007669"/>
    <property type="project" value="InterPro"/>
</dbReference>
<sequence>MGDNGASGSGNHGVRESSLVWPMLDQANYAEWAMLVQCNLEALEIWHVIDPGTNVKRSQDRQAMSALLRSVPKEMWQMLGNHKTVKEAWEAVQTMHLGADRVKEVNAQKLLQEFENIAFRDGETIDQFGMRITNLVANLRTLGETVEDACVVKKFLRVVPSRFTPVVVSIEMFCDIKTMKVEELVGRLRAAEDRLDVKVEHIIDKTGRLLMAEEEWMEKHKHRFHSGPKDGGGGGSSGGQSKGKAVARSDGRASALVKLTSEGTPRRKGRCRNCGIYGHWAQDCKRPKKEKKEPKNAEANVAVDGGDPALMLATCDVAVAGRTTQIMHLAENVVPADVPDGLWNKLSDRSSKMIFIGYETGTKGYRFFNPATSKLVVSRDVIFEENKPWDWTNAQSSTVQQPSETFVVHYKETDTNPTMGNDTENAVLPEPDAVGHGPADQGGVVGPEEAAPNSPITPNSSAAPNFGWATPQIHLTKSRFGPPDS</sequence>
<reference evidence="4" key="1">
    <citation type="submission" date="2020-10" db="EMBL/GenBank/DDBJ databases">
        <authorList>
            <person name="Han B."/>
            <person name="Lu T."/>
            <person name="Zhao Q."/>
            <person name="Huang X."/>
            <person name="Zhao Y."/>
        </authorList>
    </citation>
    <scope>NUCLEOTIDE SEQUENCE</scope>
</reference>
<accession>A0A811NG76</accession>
<dbReference type="Pfam" id="PF25597">
    <property type="entry name" value="SH3_retrovirus"/>
    <property type="match status" value="1"/>
</dbReference>
<feature type="domain" description="CCHC-type" evidence="3">
    <location>
        <begin position="270"/>
        <end position="286"/>
    </location>
</feature>
<organism evidence="4 5">
    <name type="scientific">Miscanthus lutarioriparius</name>
    <dbReference type="NCBI Taxonomy" id="422564"/>
    <lineage>
        <taxon>Eukaryota</taxon>
        <taxon>Viridiplantae</taxon>
        <taxon>Streptophyta</taxon>
        <taxon>Embryophyta</taxon>
        <taxon>Tracheophyta</taxon>
        <taxon>Spermatophyta</taxon>
        <taxon>Magnoliopsida</taxon>
        <taxon>Liliopsida</taxon>
        <taxon>Poales</taxon>
        <taxon>Poaceae</taxon>
        <taxon>PACMAD clade</taxon>
        <taxon>Panicoideae</taxon>
        <taxon>Andropogonodae</taxon>
        <taxon>Andropogoneae</taxon>
        <taxon>Saccharinae</taxon>
        <taxon>Miscanthus</taxon>
    </lineage>
</organism>
<evidence type="ECO:0000259" key="3">
    <source>
        <dbReference type="PROSITE" id="PS50158"/>
    </source>
</evidence>